<reference evidence="10 11" key="1">
    <citation type="submission" date="2019-02" db="EMBL/GenBank/DDBJ databases">
        <title>Genomic Encyclopedia of Type Strains, Phase IV (KMG-IV): sequencing the most valuable type-strain genomes for metagenomic binning, comparative biology and taxonomic classification.</title>
        <authorList>
            <person name="Goeker M."/>
        </authorList>
    </citation>
    <scope>NUCLEOTIDE SEQUENCE [LARGE SCALE GENOMIC DNA]</scope>
    <source>
        <strain evidence="10 11">DSM 19570</strain>
    </source>
</reference>
<accession>A0A4Q7VVK5</accession>
<evidence type="ECO:0000259" key="9">
    <source>
        <dbReference type="Pfam" id="PF05567"/>
    </source>
</evidence>
<dbReference type="Proteomes" id="UP000293671">
    <property type="component" value="Unassembled WGS sequence"/>
</dbReference>
<protein>
    <submittedName>
        <fullName evidence="10">Type IV pilus assembly protein PilY1</fullName>
    </submittedName>
</protein>
<keyword evidence="11" id="KW-1185">Reference proteome</keyword>
<sequence>MNKKTTQPIARLRRWLLPMLLLAAAGAHAASTDIAAAPLVTSSPSTVLPNLMFVLDDSGSMDWDYMPDYVNEGFCRASGAVSGTTNGNFNRACCQNASNNNSGSNSCWRGAAPFGEWRGHAPFLSSSFNGLYYNPAVTYRPPLKADLSSWPAQNSANTVAWTLVKNDAYNIQNTNSINLLTQFPDTEWCTSSAYTDCLRNGNYVLPGTVNGKAYTTFRAVTATGSGNIAIGQPDAATTEARSFGPHYYLINTAEWCNSPKLRDCQATSGGSYTYPAPVRWCNSDANSRAITPTTGSCQAIRTATYSHARYPTKFSSPGTAGTPGTPAVAATMSFTFALNGCTSGTNGRRVGFSQAVVNGVDLLGGTATSTERTADNLAEALRDGINANTATTGYSATNPSDGQLVITAPISAGNLRTGIALTRSSASHASCTYTTTPPTPLFDGYTSATTGTPATGGSFPGSFTRVDIVPGTTSYPKAAGRSDCAGTTCTYAEEMTNFANWWTYYHSRMQSMKSSAGLAFATVSDQYRLGYMSINNSTGSDFLNLGTYTGTQKSDWFSKLVAAEPRNSTPLRQALSTVGRLYGGALNGSSLNGSTVRDPMQYSCQQNFTILSTDGYWNGAGGTQLDGTTAIGNQDGSLSRPLLDGTNTSDTLADVAAYYYNTDLRTSNCTSGSGTDLCQNNVPTGGDDVAQHQHMTTFTLGLGISGYMQFQPDYRTAGSGDFFNIKSAHDADAANGICTWQASGTCNWSVPASDSQTNIDDLWHAAVNGRGSYFSASDPIGLYTGLSSALAAIDSQKGSAAAATTSNPNISAGDNFVFLSSYETVEWTGDVRGQTLDPRTGQILTTGSDWSARDRLDANGSRTIYTFDAGSATGLKSFAWTALTAAEQAYFETAHMTTSGALSQFCLVGPTCLSSTSQADAAGAKLVSFLRGNRSDEGSSADVSKYFRSRVHLLGDIVHSEAIYVKKPLLNYADAGYAAHQTAMATRQAMVYVGANDGMLHALNAVTGDEMWAFVPSAVLPNLYKLADKNYAAKHQYYVDSSPVAGDVKIGGVWRTLLVGGLGAGGRAYYALDVTDPANPKALWQFSDANLGLTFGKPEIAKLKDGTWVVLVASGYNNNVGGGDGRGRLFVLNAADGTVIRSIDTGVGTVATPSGMAQIRAWVDNGFIDNTALRVYGGDNLGNLWRFDINGDIGAAGYDAQRLATLRGDSLNAQPITARPELAQIAGTAMIYIGTGRYLGATDLTDGSQQTIYAIKDSLGTVDHGDPRLNAAFVEQVLSADTTCPTGAPSCRPGQTVRTGTANPVNLATNAGWYVDLPISRERATNDPLLVLGTLVVTSNIPNATVCTAGGSSYINYFDYRTGGPIASGVVSEYIGNSLANGTSIVYTEDGKPVGNTSKGDATTFNDGVQTRSSTGATRRISWRELATEQ</sequence>
<evidence type="ECO:0000256" key="5">
    <source>
        <dbReference type="ARBA" id="ARBA00022837"/>
    </source>
</evidence>
<comment type="caution">
    <text evidence="10">The sequence shown here is derived from an EMBL/GenBank/DDBJ whole genome shotgun (WGS) entry which is preliminary data.</text>
</comment>
<dbReference type="Pfam" id="PF05567">
    <property type="entry name" value="T4P_PilY1"/>
    <property type="match status" value="1"/>
</dbReference>
<evidence type="ECO:0000256" key="7">
    <source>
        <dbReference type="SAM" id="MobiDB-lite"/>
    </source>
</evidence>
<dbReference type="RefSeq" id="WP_130430978.1">
    <property type="nucleotide sequence ID" value="NZ_SHKP01000005.1"/>
</dbReference>
<dbReference type="InterPro" id="IPR015943">
    <property type="entry name" value="WD40/YVTN_repeat-like_dom_sf"/>
</dbReference>
<proteinExistence type="inferred from homology"/>
<evidence type="ECO:0000256" key="2">
    <source>
        <dbReference type="ARBA" id="ARBA00008387"/>
    </source>
</evidence>
<dbReference type="OrthoDB" id="7156875at2"/>
<keyword evidence="6" id="KW-0281">Fimbrium</keyword>
<feature type="signal peptide" evidence="8">
    <location>
        <begin position="1"/>
        <end position="29"/>
    </location>
</feature>
<dbReference type="Gene3D" id="2.130.10.10">
    <property type="entry name" value="YVTN repeat-like/Quinoprotein amine dehydrogenase"/>
    <property type="match status" value="1"/>
</dbReference>
<name>A0A4Q7VVK5_9BURK</name>
<dbReference type="InterPro" id="IPR018391">
    <property type="entry name" value="PQQ_b-propeller_rpt"/>
</dbReference>
<dbReference type="InterPro" id="IPR008707">
    <property type="entry name" value="B-propeller_PilY1"/>
</dbReference>
<dbReference type="SUPFAM" id="SSF50998">
    <property type="entry name" value="Quinoprotein alcohol dehydrogenase-like"/>
    <property type="match status" value="1"/>
</dbReference>
<dbReference type="EMBL" id="SHKP01000005">
    <property type="protein sequence ID" value="RZU00525.1"/>
    <property type="molecule type" value="Genomic_DNA"/>
</dbReference>
<comment type="similarity">
    <text evidence="2">Belongs to the PilY1 family.</text>
</comment>
<evidence type="ECO:0000256" key="6">
    <source>
        <dbReference type="ARBA" id="ARBA00023263"/>
    </source>
</evidence>
<evidence type="ECO:0000313" key="11">
    <source>
        <dbReference type="Proteomes" id="UP000293671"/>
    </source>
</evidence>
<feature type="region of interest" description="Disordered" evidence="7">
    <location>
        <begin position="1397"/>
        <end position="1417"/>
    </location>
</feature>
<dbReference type="InterPro" id="IPR011047">
    <property type="entry name" value="Quinoprotein_ADH-like_sf"/>
</dbReference>
<evidence type="ECO:0000256" key="1">
    <source>
        <dbReference type="ARBA" id="ARBA00004561"/>
    </source>
</evidence>
<comment type="subcellular location">
    <subcellularLocation>
        <location evidence="1">Fimbrium</location>
    </subcellularLocation>
</comment>
<evidence type="ECO:0000256" key="8">
    <source>
        <dbReference type="SAM" id="SignalP"/>
    </source>
</evidence>
<organism evidence="10 11">
    <name type="scientific">Rivibacter subsaxonicus</name>
    <dbReference type="NCBI Taxonomy" id="457575"/>
    <lineage>
        <taxon>Bacteria</taxon>
        <taxon>Pseudomonadati</taxon>
        <taxon>Pseudomonadota</taxon>
        <taxon>Betaproteobacteria</taxon>
        <taxon>Burkholderiales</taxon>
        <taxon>Rivibacter</taxon>
    </lineage>
</organism>
<evidence type="ECO:0000313" key="10">
    <source>
        <dbReference type="EMBL" id="RZU00525.1"/>
    </source>
</evidence>
<dbReference type="GO" id="GO:0009289">
    <property type="term" value="C:pilus"/>
    <property type="evidence" value="ECO:0007669"/>
    <property type="project" value="UniProtKB-SubCell"/>
</dbReference>
<keyword evidence="5" id="KW-0106">Calcium</keyword>
<dbReference type="GO" id="GO:0046872">
    <property type="term" value="F:metal ion binding"/>
    <property type="evidence" value="ECO:0007669"/>
    <property type="project" value="UniProtKB-KW"/>
</dbReference>
<feature type="chain" id="PRO_5020394979" evidence="8">
    <location>
        <begin position="30"/>
        <end position="1430"/>
    </location>
</feature>
<keyword evidence="3" id="KW-1029">Fimbrium biogenesis</keyword>
<feature type="domain" description="PilY1 beta-propeller" evidence="9">
    <location>
        <begin position="954"/>
        <end position="1280"/>
    </location>
</feature>
<evidence type="ECO:0000256" key="3">
    <source>
        <dbReference type="ARBA" id="ARBA00022558"/>
    </source>
</evidence>
<gene>
    <name evidence="10" type="ORF">EV670_1225</name>
</gene>
<keyword evidence="4" id="KW-0479">Metal-binding</keyword>
<evidence type="ECO:0000256" key="4">
    <source>
        <dbReference type="ARBA" id="ARBA00022723"/>
    </source>
</evidence>
<dbReference type="SMART" id="SM00564">
    <property type="entry name" value="PQQ"/>
    <property type="match status" value="2"/>
</dbReference>
<keyword evidence="8" id="KW-0732">Signal</keyword>